<dbReference type="Pfam" id="PF13692">
    <property type="entry name" value="Glyco_trans_1_4"/>
    <property type="match status" value="1"/>
</dbReference>
<dbReference type="PANTHER" id="PTHR12526:SF572">
    <property type="entry name" value="BLL5144 PROTEIN"/>
    <property type="match status" value="1"/>
</dbReference>
<evidence type="ECO:0000313" key="1">
    <source>
        <dbReference type="EMBL" id="MDE8696726.1"/>
    </source>
</evidence>
<dbReference type="AlphaFoldDB" id="A0AAW6M693"/>
<dbReference type="Proteomes" id="UP001221924">
    <property type="component" value="Unassembled WGS sequence"/>
</dbReference>
<sequence length="367" mass="42434">MNISVIYLGTKGAGPIYSFEMVRELVRRNYNIQCIISSYIENYNRWAKLAVDNSNIELITVDTYRDKKEFFFSLFKFSLFHKLIKAINSFHPSYIYVPMAFMWEFMIIPFVSKKVIKIKTMHDVIAHSGKYQSLFQLKINLSYRYYDKFVILSELFRRFLINKGISDSNIIHIPHANFDYYSNSLFVSSSTPKQIIGFFGTISKYKGIDRLLSAFSKLHKDYPNYKLLIAGKGDMHPYKELLKDIENNVILYNRWIDDEEVSEIIQQIDFLVLPYIDASQSGVIPLAYSFEKPVIATNVGGLSEQVTEETGILVEPNNEAQLIAAMAKLIDDYSLVQDLGRTARQKSTLNNTWDKSLDILMTNILLS</sequence>
<comment type="caution">
    <text evidence="1">The sequence shown here is derived from an EMBL/GenBank/DDBJ whole genome shotgun (WGS) entry which is preliminary data.</text>
</comment>
<proteinExistence type="predicted"/>
<reference evidence="1" key="1">
    <citation type="submission" date="2023-03" db="EMBL/GenBank/DDBJ databases">
        <title>DFI Biobank Strains.</title>
        <authorList>
            <person name="Mostad J."/>
            <person name="Paddock L."/>
            <person name="Medina S."/>
            <person name="Waligurski E."/>
            <person name="Barat B."/>
            <person name="Smith R."/>
            <person name="Burgo V."/>
            <person name="Metcalfe C."/>
            <person name="Woodson C."/>
            <person name="Sundararajan A."/>
            <person name="Ramaswamy R."/>
            <person name="Lin H."/>
            <person name="Pamer E.G."/>
        </authorList>
    </citation>
    <scope>NUCLEOTIDE SEQUENCE</scope>
    <source>
        <strain evidence="1">DFI.9.5</strain>
    </source>
</reference>
<accession>A0AAW6M693</accession>
<dbReference type="RefSeq" id="WP_195508007.1">
    <property type="nucleotide sequence ID" value="NZ_CP072251.1"/>
</dbReference>
<dbReference type="EMBL" id="JARFID010000030">
    <property type="protein sequence ID" value="MDE8696726.1"/>
    <property type="molecule type" value="Genomic_DNA"/>
</dbReference>
<gene>
    <name evidence="1" type="ORF">PZH42_21715</name>
</gene>
<dbReference type="PANTHER" id="PTHR12526">
    <property type="entry name" value="GLYCOSYLTRANSFERASE"/>
    <property type="match status" value="1"/>
</dbReference>
<evidence type="ECO:0000313" key="2">
    <source>
        <dbReference type="Proteomes" id="UP001221924"/>
    </source>
</evidence>
<dbReference type="CDD" id="cd03801">
    <property type="entry name" value="GT4_PimA-like"/>
    <property type="match status" value="1"/>
</dbReference>
<dbReference type="SUPFAM" id="SSF53756">
    <property type="entry name" value="UDP-Glycosyltransferase/glycogen phosphorylase"/>
    <property type="match status" value="1"/>
</dbReference>
<organism evidence="1 2">
    <name type="scientific">Bacteroides cellulosilyticus</name>
    <dbReference type="NCBI Taxonomy" id="246787"/>
    <lineage>
        <taxon>Bacteria</taxon>
        <taxon>Pseudomonadati</taxon>
        <taxon>Bacteroidota</taxon>
        <taxon>Bacteroidia</taxon>
        <taxon>Bacteroidales</taxon>
        <taxon>Bacteroidaceae</taxon>
        <taxon>Bacteroides</taxon>
    </lineage>
</organism>
<name>A0AAW6M693_9BACE</name>
<protein>
    <submittedName>
        <fullName evidence="1">Glycosyltransferase family 4 protein</fullName>
    </submittedName>
</protein>
<dbReference type="Gene3D" id="3.40.50.2000">
    <property type="entry name" value="Glycogen Phosphorylase B"/>
    <property type="match status" value="2"/>
</dbReference>
<dbReference type="GeneID" id="66307853"/>